<evidence type="ECO:0000256" key="1">
    <source>
        <dbReference type="SAM" id="MobiDB-lite"/>
    </source>
</evidence>
<dbReference type="EMBL" id="PCGY01000011">
    <property type="protein sequence ID" value="PKU92887.1"/>
    <property type="molecule type" value="Genomic_DNA"/>
</dbReference>
<dbReference type="InterPro" id="IPR036890">
    <property type="entry name" value="HATPase_C_sf"/>
</dbReference>
<dbReference type="RefSeq" id="WP_101455010.1">
    <property type="nucleotide sequence ID" value="NZ_JBKZBK010000003.1"/>
</dbReference>
<dbReference type="Gene3D" id="3.30.565.10">
    <property type="entry name" value="Histidine kinase-like ATPase, C-terminal domain"/>
    <property type="match status" value="1"/>
</dbReference>
<dbReference type="Proteomes" id="UP000233727">
    <property type="component" value="Unassembled WGS sequence"/>
</dbReference>
<protein>
    <submittedName>
        <fullName evidence="2">Uncharacterized protein</fullName>
    </submittedName>
</protein>
<evidence type="ECO:0000313" key="2">
    <source>
        <dbReference type="EMBL" id="PKU92887.1"/>
    </source>
</evidence>
<feature type="compositionally biased region" description="Basic and acidic residues" evidence="1">
    <location>
        <begin position="79"/>
        <end position="92"/>
    </location>
</feature>
<feature type="compositionally biased region" description="Polar residues" evidence="1">
    <location>
        <begin position="96"/>
        <end position="107"/>
    </location>
</feature>
<name>A0A2N3QMG8_9BIFI</name>
<proteinExistence type="predicted"/>
<reference evidence="2 3" key="1">
    <citation type="submission" date="2017-10" db="EMBL/GenBank/DDBJ databases">
        <title>Bifidobacterium genomics.</title>
        <authorList>
            <person name="Lugli G.A."/>
            <person name="Milani C."/>
            <person name="Mancabelli L."/>
        </authorList>
    </citation>
    <scope>NUCLEOTIDE SEQUENCE [LARGE SCALE GENOMIC DNA]</scope>
    <source>
        <strain evidence="2 3">1542B</strain>
    </source>
</reference>
<feature type="region of interest" description="Disordered" evidence="1">
    <location>
        <begin position="74"/>
        <end position="122"/>
    </location>
</feature>
<sequence>MAHRADRPIILPDQCDALGCTTVQMQRLRAIGDLLDELVVNILRYGDRDGGYALSVGCRGDDMTIALCNTVASGAGAPKESEGRKSGVDEVRTVPGVTTSRSSNGSSRAAMEGSADGTAESGTRLGLRGHARLIEHHGGSMTWDQADGSFSLEAVVPLHDDAR</sequence>
<organism evidence="2 3">
    <name type="scientific">Bifidobacterium thermophilum</name>
    <dbReference type="NCBI Taxonomy" id="33905"/>
    <lineage>
        <taxon>Bacteria</taxon>
        <taxon>Bacillati</taxon>
        <taxon>Actinomycetota</taxon>
        <taxon>Actinomycetes</taxon>
        <taxon>Bifidobacteriales</taxon>
        <taxon>Bifidobacteriaceae</taxon>
        <taxon>Bifidobacterium</taxon>
    </lineage>
</organism>
<accession>A0A2N3QMG8</accession>
<dbReference type="STRING" id="33905.BTHE_0545"/>
<evidence type="ECO:0000313" key="3">
    <source>
        <dbReference type="Proteomes" id="UP000233727"/>
    </source>
</evidence>
<dbReference type="AlphaFoldDB" id="A0A2N3QMG8"/>
<comment type="caution">
    <text evidence="2">The sequence shown here is derived from an EMBL/GenBank/DDBJ whole genome shotgun (WGS) entry which is preliminary data.</text>
</comment>
<gene>
    <name evidence="2" type="ORF">CQR47_0736</name>
</gene>